<evidence type="ECO:0000256" key="3">
    <source>
        <dbReference type="ARBA" id="ARBA00022692"/>
    </source>
</evidence>
<name>A0A532UZV1_UNCL8</name>
<dbReference type="EMBL" id="NJBN01000005">
    <property type="protein sequence ID" value="TKJ40484.1"/>
    <property type="molecule type" value="Genomic_DNA"/>
</dbReference>
<evidence type="ECO:0000256" key="2">
    <source>
        <dbReference type="ARBA" id="ARBA00007511"/>
    </source>
</evidence>
<evidence type="ECO:0000313" key="7">
    <source>
        <dbReference type="EMBL" id="TKJ40484.1"/>
    </source>
</evidence>
<comment type="caution">
    <text evidence="7">The sequence shown here is derived from an EMBL/GenBank/DDBJ whole genome shotgun (WGS) entry which is preliminary data.</text>
</comment>
<evidence type="ECO:0000256" key="5">
    <source>
        <dbReference type="ARBA" id="ARBA00023136"/>
    </source>
</evidence>
<dbReference type="PANTHER" id="PTHR30238:SF0">
    <property type="entry name" value="THYLAKOID MEMBRANE PROTEIN TERC, CHLOROPLASTIC"/>
    <property type="match status" value="1"/>
</dbReference>
<feature type="transmembrane region" description="Helical" evidence="6">
    <location>
        <begin position="192"/>
        <end position="213"/>
    </location>
</feature>
<dbReference type="GO" id="GO:0016020">
    <property type="term" value="C:membrane"/>
    <property type="evidence" value="ECO:0007669"/>
    <property type="project" value="UniProtKB-SubCell"/>
</dbReference>
<proteinExistence type="inferred from homology"/>
<dbReference type="InterPro" id="IPR005496">
    <property type="entry name" value="Integral_membrane_TerC"/>
</dbReference>
<feature type="transmembrane region" description="Helical" evidence="6">
    <location>
        <begin position="74"/>
        <end position="94"/>
    </location>
</feature>
<feature type="transmembrane region" description="Helical" evidence="6">
    <location>
        <begin position="100"/>
        <end position="118"/>
    </location>
</feature>
<feature type="transmembrane region" description="Helical" evidence="6">
    <location>
        <begin position="7"/>
        <end position="28"/>
    </location>
</feature>
<dbReference type="InterPro" id="IPR022369">
    <property type="entry name" value="Integral_membrane_TerC_rswitch"/>
</dbReference>
<evidence type="ECO:0000256" key="4">
    <source>
        <dbReference type="ARBA" id="ARBA00022989"/>
    </source>
</evidence>
<evidence type="ECO:0000313" key="8">
    <source>
        <dbReference type="Proteomes" id="UP000319619"/>
    </source>
</evidence>
<feature type="transmembrane region" description="Helical" evidence="6">
    <location>
        <begin position="149"/>
        <end position="169"/>
    </location>
</feature>
<reference evidence="7 8" key="1">
    <citation type="submission" date="2017-06" db="EMBL/GenBank/DDBJ databases">
        <title>Novel microbial phyla capable of carbon fixation and sulfur reduction in deep-sea sediments.</title>
        <authorList>
            <person name="Huang J."/>
            <person name="Baker B."/>
            <person name="Wang Y."/>
        </authorList>
    </citation>
    <scope>NUCLEOTIDE SEQUENCE [LARGE SCALE GENOMIC DNA]</scope>
    <source>
        <strain evidence="7">B3_LCP</strain>
    </source>
</reference>
<keyword evidence="4 6" id="KW-1133">Transmembrane helix</keyword>
<dbReference type="Proteomes" id="UP000319619">
    <property type="component" value="Unassembled WGS sequence"/>
</dbReference>
<keyword evidence="3 6" id="KW-0812">Transmembrane</keyword>
<organism evidence="7 8">
    <name type="scientific">candidate division LCP-89 bacterium B3_LCP</name>
    <dbReference type="NCBI Taxonomy" id="2012998"/>
    <lineage>
        <taxon>Bacteria</taxon>
        <taxon>Pseudomonadati</taxon>
        <taxon>Bacteria division LCP-89</taxon>
    </lineage>
</organism>
<dbReference type="PANTHER" id="PTHR30238">
    <property type="entry name" value="MEMBRANE BOUND PREDICTED REDOX MODULATOR"/>
    <property type="match status" value="1"/>
</dbReference>
<feature type="transmembrane region" description="Helical" evidence="6">
    <location>
        <begin position="40"/>
        <end position="62"/>
    </location>
</feature>
<feature type="transmembrane region" description="Helical" evidence="6">
    <location>
        <begin position="225"/>
        <end position="243"/>
    </location>
</feature>
<dbReference type="NCBIfam" id="TIGR03718">
    <property type="entry name" value="R_switched_Alx"/>
    <property type="match status" value="1"/>
</dbReference>
<dbReference type="AlphaFoldDB" id="A0A532UZV1"/>
<protein>
    <submittedName>
        <fullName evidence="7">Tellurium resistance protein TerC</fullName>
    </submittedName>
</protein>
<comment type="subcellular location">
    <subcellularLocation>
        <location evidence="1">Membrane</location>
        <topology evidence="1">Multi-pass membrane protein</topology>
    </subcellularLocation>
</comment>
<gene>
    <name evidence="7" type="ORF">CEE37_09225</name>
</gene>
<feature type="transmembrane region" description="Helical" evidence="6">
    <location>
        <begin position="249"/>
        <end position="268"/>
    </location>
</feature>
<evidence type="ECO:0000256" key="1">
    <source>
        <dbReference type="ARBA" id="ARBA00004141"/>
    </source>
</evidence>
<dbReference type="Pfam" id="PF03741">
    <property type="entry name" value="TerC"/>
    <property type="match status" value="1"/>
</dbReference>
<comment type="similarity">
    <text evidence="2">Belongs to the TerC family.</text>
</comment>
<keyword evidence="5 6" id="KW-0472">Membrane</keyword>
<evidence type="ECO:0000256" key="6">
    <source>
        <dbReference type="SAM" id="Phobius"/>
    </source>
</evidence>
<sequence>MSRKSSLLWVLFWISTALAFNAGVWYFYGQQKALEFFTGYLIEYSLSVDNLFVFIMIFSYFGVDDKQQHKALNWGIAGAIVFRMIFILFGITLIHYFHQIIYIFGVLLLWSAYTMAFSKNKDIQPDKIPLVRWCRKIIPVTKDYHGDRFFTRSAAGLCATPLLIVVLVVESSDIMFAIDSIPAILSITQDPFIVISSNIFAILGLRSLYFALAGVMRLFRFLKQGVAVILAFVGVKMLLMDIFHVPTFTSLLVIVSLLTISVLSSVIWKQNAIGSK</sequence>
<accession>A0A532UZV1</accession>